<sequence>MTLKERLNTLRFSIFFWTIYFLYEWLGRGASIDQYEFYFVKSYLIVPFYIIVSYLSVHFLFNAFYFKNKKVSFWTGQIIVALVFVMFIRVVSYYYFYPNYYPKGNNEVFFFIPKILIEFVNLYLVVSLYGMFIFMKSWYKQQQMLQELSKEKMAAELELLKSQVQPHFIFNMLNNIYSGAFKKSPETAQQILKLSNFIEYSLYDSKKDMVLLTEELTYIQNYIDLQKIRVGEKLDVSINIFDNINEIQLPPMLLLPIIENCFKHGVNSSIQYSWIRFDISVKEHEVTFKVENSIENESPKNINQNCGLGLNNVKRRLEILYPDKHTFRVYQEQNSYLVLIKLPCNQ</sequence>
<dbReference type="EMBL" id="CP002962">
    <property type="protein sequence ID" value="AFK05527.1"/>
    <property type="molecule type" value="Genomic_DNA"/>
</dbReference>
<evidence type="ECO:0000259" key="2">
    <source>
        <dbReference type="Pfam" id="PF06580"/>
    </source>
</evidence>
<accession>A0ABN4AS84</accession>
<dbReference type="Gene3D" id="3.30.565.10">
    <property type="entry name" value="Histidine kinase-like ATPase, C-terminal domain"/>
    <property type="match status" value="1"/>
</dbReference>
<gene>
    <name evidence="3" type="ordered locus">Emtol_0257</name>
</gene>
<feature type="domain" description="Signal transduction histidine kinase internal region" evidence="2">
    <location>
        <begin position="155"/>
        <end position="234"/>
    </location>
</feature>
<keyword evidence="1" id="KW-0812">Transmembrane</keyword>
<feature type="transmembrane region" description="Helical" evidence="1">
    <location>
        <begin position="108"/>
        <end position="134"/>
    </location>
</feature>
<dbReference type="InterPro" id="IPR010559">
    <property type="entry name" value="Sig_transdc_His_kin_internal"/>
</dbReference>
<organism evidence="3 4">
    <name type="scientific">Emticicia oligotrophica (strain DSM 17448 / CIP 109782 / MTCC 6937 / GPTSA100-15)</name>
    <dbReference type="NCBI Taxonomy" id="929562"/>
    <lineage>
        <taxon>Bacteria</taxon>
        <taxon>Pseudomonadati</taxon>
        <taxon>Bacteroidota</taxon>
        <taxon>Cytophagia</taxon>
        <taxon>Cytophagales</taxon>
        <taxon>Leadbetterellaceae</taxon>
        <taxon>Emticicia</taxon>
    </lineage>
</organism>
<dbReference type="InterPro" id="IPR050640">
    <property type="entry name" value="Bact_2-comp_sensor_kinase"/>
</dbReference>
<keyword evidence="1" id="KW-1133">Transmembrane helix</keyword>
<dbReference type="PANTHER" id="PTHR34220">
    <property type="entry name" value="SENSOR HISTIDINE KINASE YPDA"/>
    <property type="match status" value="1"/>
</dbReference>
<dbReference type="Pfam" id="PF06580">
    <property type="entry name" value="His_kinase"/>
    <property type="match status" value="1"/>
</dbReference>
<dbReference type="RefSeq" id="WP_015026273.1">
    <property type="nucleotide sequence ID" value="NC_018742.1"/>
</dbReference>
<dbReference type="GO" id="GO:0016301">
    <property type="term" value="F:kinase activity"/>
    <property type="evidence" value="ECO:0007669"/>
    <property type="project" value="UniProtKB-KW"/>
</dbReference>
<evidence type="ECO:0000313" key="3">
    <source>
        <dbReference type="EMBL" id="AFK05527.1"/>
    </source>
</evidence>
<feature type="transmembrane region" description="Helical" evidence="1">
    <location>
        <begin position="43"/>
        <end position="66"/>
    </location>
</feature>
<dbReference type="InterPro" id="IPR036890">
    <property type="entry name" value="HATPase_C_sf"/>
</dbReference>
<keyword evidence="4" id="KW-1185">Reference proteome</keyword>
<evidence type="ECO:0000313" key="4">
    <source>
        <dbReference type="Proteomes" id="UP000002875"/>
    </source>
</evidence>
<dbReference type="Proteomes" id="UP000002875">
    <property type="component" value="Plasmid pEMTOL01"/>
</dbReference>
<keyword evidence="3" id="KW-0418">Kinase</keyword>
<dbReference type="PANTHER" id="PTHR34220:SF7">
    <property type="entry name" value="SENSOR HISTIDINE KINASE YPDA"/>
    <property type="match status" value="1"/>
</dbReference>
<protein>
    <submittedName>
        <fullName evidence="3">Signal transduction histidine kinase</fullName>
    </submittedName>
</protein>
<name>A0ABN4AS84_EMTOG</name>
<keyword evidence="3" id="KW-0614">Plasmid</keyword>
<evidence type="ECO:0000256" key="1">
    <source>
        <dbReference type="SAM" id="Phobius"/>
    </source>
</evidence>
<feature type="transmembrane region" description="Helical" evidence="1">
    <location>
        <begin position="7"/>
        <end position="23"/>
    </location>
</feature>
<reference evidence="3 4" key="1">
    <citation type="submission" date="2011-07" db="EMBL/GenBank/DDBJ databases">
        <title>The complete genome of plasmid 1 of Emticicia oligotrophica DSM 17448.</title>
        <authorList>
            <consortium name="US DOE Joint Genome Institute (JGI-PGF)"/>
            <person name="Lucas S."/>
            <person name="Han J."/>
            <person name="Lapidus A."/>
            <person name="Bruce D."/>
            <person name="Goodwin L."/>
            <person name="Pitluck S."/>
            <person name="Peters L."/>
            <person name="Kyrpides N."/>
            <person name="Mavromatis K."/>
            <person name="Ivanova N."/>
            <person name="Ovchinnikova G."/>
            <person name="Teshima H."/>
            <person name="Detter J.C."/>
            <person name="Tapia R."/>
            <person name="Han C."/>
            <person name="Land M."/>
            <person name="Hauser L."/>
            <person name="Markowitz V."/>
            <person name="Cheng J.-F."/>
            <person name="Hugenholtz P."/>
            <person name="Woyke T."/>
            <person name="Wu D."/>
            <person name="Tindall B."/>
            <person name="Pomrenke H."/>
            <person name="Brambilla E."/>
            <person name="Klenk H.-P."/>
            <person name="Eisen J.A."/>
        </authorList>
    </citation>
    <scope>NUCLEOTIDE SEQUENCE [LARGE SCALE GENOMIC DNA]</scope>
    <source>
        <strain evidence="4">DSM 17448 / GPTSA100-15</strain>
        <plasmid evidence="3 4">pEMTOL01</plasmid>
    </source>
</reference>
<geneLocation type="plasmid" evidence="3 4">
    <name>pEMTOL01</name>
</geneLocation>
<keyword evidence="1" id="KW-0472">Membrane</keyword>
<proteinExistence type="predicted"/>
<feature type="transmembrane region" description="Helical" evidence="1">
    <location>
        <begin position="78"/>
        <end position="96"/>
    </location>
</feature>
<keyword evidence="3" id="KW-0808">Transferase</keyword>